<evidence type="ECO:0000313" key="2">
    <source>
        <dbReference type="Proteomes" id="UP001209083"/>
    </source>
</evidence>
<dbReference type="SUPFAM" id="SSF50800">
    <property type="entry name" value="PK beta-barrel domain-like"/>
    <property type="match status" value="1"/>
</dbReference>
<protein>
    <recommendedName>
        <fullName evidence="3">MOSC domain-containing protein</fullName>
    </recommendedName>
</protein>
<proteinExistence type="predicted"/>
<evidence type="ECO:0008006" key="3">
    <source>
        <dbReference type="Google" id="ProtNLM"/>
    </source>
</evidence>
<organism evidence="1 2">
    <name type="scientific">Saxibacter everestensis</name>
    <dbReference type="NCBI Taxonomy" id="2909229"/>
    <lineage>
        <taxon>Bacteria</taxon>
        <taxon>Bacillati</taxon>
        <taxon>Actinomycetota</taxon>
        <taxon>Actinomycetes</taxon>
        <taxon>Micrococcales</taxon>
        <taxon>Brevibacteriaceae</taxon>
        <taxon>Saxibacter</taxon>
    </lineage>
</organism>
<keyword evidence="2" id="KW-1185">Reference proteome</keyword>
<dbReference type="InterPro" id="IPR011037">
    <property type="entry name" value="Pyrv_Knase-like_insert_dom_sf"/>
</dbReference>
<evidence type="ECO:0000313" key="1">
    <source>
        <dbReference type="EMBL" id="WGW13002.1"/>
    </source>
</evidence>
<dbReference type="EMBL" id="CP090958">
    <property type="protein sequence ID" value="WGW13002.1"/>
    <property type="molecule type" value="Genomic_DNA"/>
</dbReference>
<dbReference type="Proteomes" id="UP001209083">
    <property type="component" value="Chromosome"/>
</dbReference>
<sequence>MPEQFPIVGIQIQRDRMKPGKAPLRRYLPEVRLPVTRIDFDLTGVWHTDEAGTTQLDVHNRNHPRTRDPKGRSAITFMGTGDYEKIRAEYGTHIFDQVAGETLLVDAPAGLANREIPAEVTLRTAGGDVRLSSVRVAKPCVEFSRYCLREEPTSEVSDAVRAALDFLDHGIRGYRSVPTEAGTVSLGDSLVLG</sequence>
<dbReference type="RefSeq" id="WP_349639810.1">
    <property type="nucleotide sequence ID" value="NZ_CP090958.1"/>
</dbReference>
<reference evidence="1 2" key="1">
    <citation type="submission" date="2023-05" db="EMBL/GenBank/DDBJ databases">
        <title>Lithophilousrod everest ZFBP1038 complete genpme.</title>
        <authorList>
            <person name="Tian M."/>
        </authorList>
    </citation>
    <scope>NUCLEOTIDE SEQUENCE [LARGE SCALE GENOMIC DNA]</scope>
    <source>
        <strain evidence="1 2">ZFBP1038</strain>
    </source>
</reference>
<gene>
    <name evidence="1" type="ORF">LWF01_04300</name>
</gene>
<accession>A0ABY8QVL1</accession>
<name>A0ABY8QVL1_9MICO</name>